<gene>
    <name evidence="3" type="ORF">B0H17DRAFT_1180692</name>
</gene>
<name>A0AAD7DC96_MYCRO</name>
<feature type="transmembrane region" description="Helical" evidence="2">
    <location>
        <begin position="110"/>
        <end position="129"/>
    </location>
</feature>
<proteinExistence type="predicted"/>
<feature type="compositionally biased region" description="Polar residues" evidence="1">
    <location>
        <begin position="404"/>
        <end position="414"/>
    </location>
</feature>
<evidence type="ECO:0000313" key="3">
    <source>
        <dbReference type="EMBL" id="KAJ7687953.1"/>
    </source>
</evidence>
<evidence type="ECO:0000313" key="4">
    <source>
        <dbReference type="Proteomes" id="UP001221757"/>
    </source>
</evidence>
<keyword evidence="2" id="KW-1133">Transmembrane helix</keyword>
<dbReference type="EMBL" id="JARKIE010000083">
    <property type="protein sequence ID" value="KAJ7687953.1"/>
    <property type="molecule type" value="Genomic_DNA"/>
</dbReference>
<keyword evidence="4" id="KW-1185">Reference proteome</keyword>
<dbReference type="Proteomes" id="UP001221757">
    <property type="component" value="Unassembled WGS sequence"/>
</dbReference>
<keyword evidence="2" id="KW-0812">Transmembrane</keyword>
<sequence length="668" mass="73620">MSMNTGFKVREREARAVRQDGLVSVPSLAQEIAGGAAERARDEECGACATRNNRPERFDSVLIVDAERAWPRVKAAVVGEAGPLRRSTSRGVSPSRAPSLRVERMRRRRWACGSVYVVGGIVVVEVAIVKEGGGTLVKRSQGRPASGPIRKNTERLHASHALVPITCSRHLAGTFHLVLKLVVDVYSAQLQAVAAKMGDQARKSFSVASPRRGHRLDTVAWVCSPASSVHRSSTIQSARNKFNALAFTRRWLGSYGLLAPLVHSLIFPSLLNQTYFSSTFAPSIVRPRLRPPPTQYPASLCHSELPRIPHSTLRHPLSGNSQSTPISTPRNDYCPSILSTVSATPYLFQARHEWLRYTYALGYNVLARTSPFALPASRDKAPFRVASCRKPSIRWPLPLAAPTPGQQIHSTSPETPDPDTLRHGHSRGLFDRRHNMRSINDPSRGDWPWDVDPRSLPCAARDSPRNAVARYRGRTHTYHSARAGTNGKWKLRAGLPLTSTIRSRSPAQAPTFASGISSSIRHSVSYTEDVDPRQVKSRSTPLSLLHPARPFIKFVRPLRAPEFFRNSASLLLPWEPQRIPAALMLISSASTLTLMKYLMPERMSPGLARGWVPAAISFASDVSVLGRSHSNGSPRISLTPPWEAAARRVERFQMSGGQRHGSRLLTAP</sequence>
<reference evidence="3" key="1">
    <citation type="submission" date="2023-03" db="EMBL/GenBank/DDBJ databases">
        <title>Massive genome expansion in bonnet fungi (Mycena s.s.) driven by repeated elements and novel gene families across ecological guilds.</title>
        <authorList>
            <consortium name="Lawrence Berkeley National Laboratory"/>
            <person name="Harder C.B."/>
            <person name="Miyauchi S."/>
            <person name="Viragh M."/>
            <person name="Kuo A."/>
            <person name="Thoen E."/>
            <person name="Andreopoulos B."/>
            <person name="Lu D."/>
            <person name="Skrede I."/>
            <person name="Drula E."/>
            <person name="Henrissat B."/>
            <person name="Morin E."/>
            <person name="Kohler A."/>
            <person name="Barry K."/>
            <person name="LaButti K."/>
            <person name="Morin E."/>
            <person name="Salamov A."/>
            <person name="Lipzen A."/>
            <person name="Mereny Z."/>
            <person name="Hegedus B."/>
            <person name="Baldrian P."/>
            <person name="Stursova M."/>
            <person name="Weitz H."/>
            <person name="Taylor A."/>
            <person name="Grigoriev I.V."/>
            <person name="Nagy L.G."/>
            <person name="Martin F."/>
            <person name="Kauserud H."/>
        </authorList>
    </citation>
    <scope>NUCLEOTIDE SEQUENCE</scope>
    <source>
        <strain evidence="3">CBHHK067</strain>
    </source>
</reference>
<dbReference type="AlphaFoldDB" id="A0AAD7DC96"/>
<comment type="caution">
    <text evidence="3">The sequence shown here is derived from an EMBL/GenBank/DDBJ whole genome shotgun (WGS) entry which is preliminary data.</text>
</comment>
<keyword evidence="2" id="KW-0472">Membrane</keyword>
<protein>
    <submittedName>
        <fullName evidence="3">Uncharacterized protein</fullName>
    </submittedName>
</protein>
<evidence type="ECO:0000256" key="1">
    <source>
        <dbReference type="SAM" id="MobiDB-lite"/>
    </source>
</evidence>
<organism evidence="3 4">
    <name type="scientific">Mycena rosella</name>
    <name type="common">Pink bonnet</name>
    <name type="synonym">Agaricus rosellus</name>
    <dbReference type="NCBI Taxonomy" id="1033263"/>
    <lineage>
        <taxon>Eukaryota</taxon>
        <taxon>Fungi</taxon>
        <taxon>Dikarya</taxon>
        <taxon>Basidiomycota</taxon>
        <taxon>Agaricomycotina</taxon>
        <taxon>Agaricomycetes</taxon>
        <taxon>Agaricomycetidae</taxon>
        <taxon>Agaricales</taxon>
        <taxon>Marasmiineae</taxon>
        <taxon>Mycenaceae</taxon>
        <taxon>Mycena</taxon>
    </lineage>
</organism>
<accession>A0AAD7DC96</accession>
<evidence type="ECO:0000256" key="2">
    <source>
        <dbReference type="SAM" id="Phobius"/>
    </source>
</evidence>
<feature type="region of interest" description="Disordered" evidence="1">
    <location>
        <begin position="399"/>
        <end position="446"/>
    </location>
</feature>